<keyword evidence="7" id="KW-0456">Lyase</keyword>
<dbReference type="Gene3D" id="3.20.20.70">
    <property type="entry name" value="Aldolase class I"/>
    <property type="match status" value="1"/>
</dbReference>
<dbReference type="RefSeq" id="WP_073166044.1">
    <property type="nucleotide sequence ID" value="NZ_FQUW01000026.1"/>
</dbReference>
<dbReference type="Proteomes" id="UP000184196">
    <property type="component" value="Unassembled WGS sequence"/>
</dbReference>
<sequence>MGYRDLFPDELAARVEKAVQLLADCTVCARNCHVNRLQGEKGFCRGGRLAAVSSWGPHFGEEDVLVGRYGSGTIFFANCNLACRFCQNCDISQYGEGDEVTARELAGAMLELQEAGCHNINLVSPSHYVPQILEALYIAAGEGLKLPLVYNTGGYDALPTLKLLDGIVDIYMPDIKFGDDEIGERYTGAARYFTVARQAVKEMHRQVGDLEVDERGIAVRGLLVRHLVMPGDLSRTREVMKFLAEEISPYTFVNIMDQYYPAHEARRYPELSRRITREEFRRAVETARECGLRRIYA</sequence>
<dbReference type="Pfam" id="PF04055">
    <property type="entry name" value="Radical_SAM"/>
    <property type="match status" value="1"/>
</dbReference>
<accession>A0A1M5B934</accession>
<dbReference type="PANTHER" id="PTHR43075">
    <property type="entry name" value="FORMATE LYASE ACTIVATING ENZYME, PUTATIVE (AFU_ORTHOLOGUE AFUA_2G15630)-RELATED"/>
    <property type="match status" value="1"/>
</dbReference>
<dbReference type="GO" id="GO:0046872">
    <property type="term" value="F:metal ion binding"/>
    <property type="evidence" value="ECO:0007669"/>
    <property type="project" value="UniProtKB-KW"/>
</dbReference>
<evidence type="ECO:0000256" key="5">
    <source>
        <dbReference type="PIRSR" id="PIRSR004869-50"/>
    </source>
</evidence>
<keyword evidence="4 5" id="KW-0411">Iron-sulfur</keyword>
<evidence type="ECO:0000256" key="4">
    <source>
        <dbReference type="ARBA" id="ARBA00023014"/>
    </source>
</evidence>
<dbReference type="GO" id="GO:0016829">
    <property type="term" value="F:lyase activity"/>
    <property type="evidence" value="ECO:0007669"/>
    <property type="project" value="UniProtKB-KW"/>
</dbReference>
<dbReference type="InterPro" id="IPR040085">
    <property type="entry name" value="MJ0674-like"/>
</dbReference>
<keyword evidence="1 5" id="KW-0949">S-adenosyl-L-methionine</keyword>
<dbReference type="SFLD" id="SFLDG01099">
    <property type="entry name" value="Uncharacterised_Radical_SAM_Su"/>
    <property type="match status" value="1"/>
</dbReference>
<dbReference type="CDD" id="cd01335">
    <property type="entry name" value="Radical_SAM"/>
    <property type="match status" value="1"/>
</dbReference>
<dbReference type="EMBL" id="FQUW01000026">
    <property type="protein sequence ID" value="SHF38847.1"/>
    <property type="molecule type" value="Genomic_DNA"/>
</dbReference>
<dbReference type="PANTHER" id="PTHR43075:SF1">
    <property type="entry name" value="FORMATE LYASE ACTIVATING ENZYME, PUTATIVE (AFU_ORTHOLOGUE AFUA_2G15630)-RELATED"/>
    <property type="match status" value="1"/>
</dbReference>
<name>A0A1M5B934_9FIRM</name>
<dbReference type="InterPro" id="IPR016431">
    <property type="entry name" value="Pyrv-formate_lyase-activ_prd"/>
</dbReference>
<evidence type="ECO:0000313" key="8">
    <source>
        <dbReference type="Proteomes" id="UP000184196"/>
    </source>
</evidence>
<evidence type="ECO:0000256" key="2">
    <source>
        <dbReference type="ARBA" id="ARBA00022723"/>
    </source>
</evidence>
<dbReference type="GO" id="GO:0051536">
    <property type="term" value="F:iron-sulfur cluster binding"/>
    <property type="evidence" value="ECO:0007669"/>
    <property type="project" value="UniProtKB-KW"/>
</dbReference>
<dbReference type="PIRSF" id="PIRSF004869">
    <property type="entry name" value="PflX_prd"/>
    <property type="match status" value="1"/>
</dbReference>
<evidence type="ECO:0000256" key="3">
    <source>
        <dbReference type="ARBA" id="ARBA00023004"/>
    </source>
</evidence>
<feature type="binding site" evidence="5">
    <location>
        <position position="83"/>
    </location>
    <ligand>
        <name>[4Fe-4S] cluster</name>
        <dbReference type="ChEBI" id="CHEBI:49883"/>
        <note>4Fe-4S-S-AdoMet</note>
    </ligand>
</feature>
<evidence type="ECO:0000313" key="7">
    <source>
        <dbReference type="EMBL" id="SHF38847.1"/>
    </source>
</evidence>
<feature type="domain" description="Radical SAM core" evidence="6">
    <location>
        <begin position="74"/>
        <end position="205"/>
    </location>
</feature>
<keyword evidence="2 5" id="KW-0479">Metal-binding</keyword>
<dbReference type="AlphaFoldDB" id="A0A1M5B934"/>
<evidence type="ECO:0000256" key="1">
    <source>
        <dbReference type="ARBA" id="ARBA00022691"/>
    </source>
</evidence>
<keyword evidence="8" id="KW-1185">Reference proteome</keyword>
<feature type="binding site" evidence="5">
    <location>
        <position position="79"/>
    </location>
    <ligand>
        <name>[4Fe-4S] cluster</name>
        <dbReference type="ChEBI" id="CHEBI:49883"/>
        <note>4Fe-4S-S-AdoMet</note>
    </ligand>
</feature>
<keyword evidence="7" id="KW-0670">Pyruvate</keyword>
<keyword evidence="3 5" id="KW-0408">Iron</keyword>
<dbReference type="InterPro" id="IPR013785">
    <property type="entry name" value="Aldolase_TIM"/>
</dbReference>
<protein>
    <submittedName>
        <fullName evidence="7">Putative pyruvate formate lyase activating enzyme</fullName>
    </submittedName>
</protein>
<dbReference type="InterPro" id="IPR058240">
    <property type="entry name" value="rSAM_sf"/>
</dbReference>
<evidence type="ECO:0000259" key="6">
    <source>
        <dbReference type="Pfam" id="PF04055"/>
    </source>
</evidence>
<feature type="binding site" evidence="5">
    <location>
        <position position="86"/>
    </location>
    <ligand>
        <name>[4Fe-4S] cluster</name>
        <dbReference type="ChEBI" id="CHEBI:49883"/>
        <note>4Fe-4S-S-AdoMet</note>
    </ligand>
</feature>
<dbReference type="SFLD" id="SFLDS00029">
    <property type="entry name" value="Radical_SAM"/>
    <property type="match status" value="1"/>
</dbReference>
<reference evidence="8" key="1">
    <citation type="submission" date="2016-11" db="EMBL/GenBank/DDBJ databases">
        <authorList>
            <person name="Varghese N."/>
            <person name="Submissions S."/>
        </authorList>
    </citation>
    <scope>NUCLEOTIDE SEQUENCE [LARGE SCALE GENOMIC DNA]</scope>
    <source>
        <strain evidence="8">DSM 11792</strain>
    </source>
</reference>
<dbReference type="SUPFAM" id="SSF102114">
    <property type="entry name" value="Radical SAM enzymes"/>
    <property type="match status" value="1"/>
</dbReference>
<dbReference type="InterPro" id="IPR007197">
    <property type="entry name" value="rSAM"/>
</dbReference>
<comment type="cofactor">
    <cofactor evidence="5">
        <name>[4Fe-4S] cluster</name>
        <dbReference type="ChEBI" id="CHEBI:49883"/>
    </cofactor>
    <text evidence="5">Binds 1 [4Fe-4S] cluster. The cluster is coordinated with 3 cysteines and an exchangeable S-adenosyl-L-methionine.</text>
</comment>
<proteinExistence type="predicted"/>
<dbReference type="OrthoDB" id="9781783at2"/>
<gene>
    <name evidence="7" type="ORF">SAMN02745218_02130</name>
</gene>
<organism evidence="7 8">
    <name type="scientific">Desulfofundulus australicus DSM 11792</name>
    <dbReference type="NCBI Taxonomy" id="1121425"/>
    <lineage>
        <taxon>Bacteria</taxon>
        <taxon>Bacillati</taxon>
        <taxon>Bacillota</taxon>
        <taxon>Clostridia</taxon>
        <taxon>Eubacteriales</taxon>
        <taxon>Peptococcaceae</taxon>
        <taxon>Desulfofundulus</taxon>
    </lineage>
</organism>